<dbReference type="Pfam" id="PF07433">
    <property type="entry name" value="DUF1513"/>
    <property type="match status" value="1"/>
</dbReference>
<dbReference type="SUPFAM" id="SSF50969">
    <property type="entry name" value="YVTN repeat-like/Quinoprotein amine dehydrogenase"/>
    <property type="match status" value="1"/>
</dbReference>
<evidence type="ECO:0000313" key="2">
    <source>
        <dbReference type="Proteomes" id="UP000198706"/>
    </source>
</evidence>
<organism evidence="1 2">
    <name type="scientific">Pseudomonas indica</name>
    <dbReference type="NCBI Taxonomy" id="137658"/>
    <lineage>
        <taxon>Bacteria</taxon>
        <taxon>Pseudomonadati</taxon>
        <taxon>Pseudomonadota</taxon>
        <taxon>Gammaproteobacteria</taxon>
        <taxon>Pseudomonadales</taxon>
        <taxon>Pseudomonadaceae</taxon>
        <taxon>Pseudomonas</taxon>
    </lineage>
</organism>
<dbReference type="Gene3D" id="2.120.10.30">
    <property type="entry name" value="TolB, C-terminal domain"/>
    <property type="match status" value="1"/>
</dbReference>
<dbReference type="PIRSF" id="PIRSF028101">
    <property type="entry name" value="UCP028101"/>
    <property type="match status" value="1"/>
</dbReference>
<protein>
    <recommendedName>
        <fullName evidence="3">DUF1513 domain-containing protein</fullName>
    </recommendedName>
</protein>
<name>A0A1G9F6N6_9PSED</name>
<accession>A0A1G9F6N6</accession>
<sequence>MRRRVFLGLGSALLAASAFGGWTLARHGHQPLLLSARDDSDGKHYAVGYRLDGSQAFATPVAERCHDVVPHPHLPLAVFVGRRPSRESYLVDTRDGRLLQVLTSPQDRHFYGHGQFHKDGEWFYSTENDTRDPGRGVLGVYRLDGERLVRSAEHSTHGIGPHQLLWMPDGETLVVANGGIRTEADSRVMMNLDAMEPSLVLMRRDGSLISKEQLPERMNSVRHLAVAADGTIVSGQQYEGDPMDSAPLLAIKRPGQPFQPFPVGEAQRLTMNQYTASLAIHDELRLLALTAPRGNRFFVWDLDSAELRLDAPLPDCAGVGAVADGFVVTAGVGRCRLYDCRGKQIVGRPLELPAGLWDNHLRLACPPAESDLHHTKNVNRISRIDL</sequence>
<dbReference type="AlphaFoldDB" id="A0A1G9F6N6"/>
<keyword evidence="2" id="KW-1185">Reference proteome</keyword>
<dbReference type="EMBL" id="FNFD01000011">
    <property type="protein sequence ID" value="SDK84005.1"/>
    <property type="molecule type" value="Genomic_DNA"/>
</dbReference>
<dbReference type="Proteomes" id="UP000198706">
    <property type="component" value="Unassembled WGS sequence"/>
</dbReference>
<dbReference type="InterPro" id="IPR011042">
    <property type="entry name" value="6-blade_b-propeller_TolB-like"/>
</dbReference>
<proteinExistence type="predicted"/>
<reference evidence="1 2" key="1">
    <citation type="submission" date="2016-10" db="EMBL/GenBank/DDBJ databases">
        <authorList>
            <person name="de Groot N.N."/>
        </authorList>
    </citation>
    <scope>NUCLEOTIDE SEQUENCE [LARGE SCALE GENOMIC DNA]</scope>
    <source>
        <strain evidence="1 2">JCM 21544</strain>
    </source>
</reference>
<evidence type="ECO:0008006" key="3">
    <source>
        <dbReference type="Google" id="ProtNLM"/>
    </source>
</evidence>
<gene>
    <name evidence="1" type="ORF">SAMN05216186_11117</name>
</gene>
<dbReference type="InterPro" id="IPR011044">
    <property type="entry name" value="Quino_amine_DH_bsu"/>
</dbReference>
<dbReference type="InterPro" id="IPR008311">
    <property type="entry name" value="UCP028101"/>
</dbReference>
<evidence type="ECO:0000313" key="1">
    <source>
        <dbReference type="EMBL" id="SDK84005.1"/>
    </source>
</evidence>
<dbReference type="STRING" id="137658.SAMN05216186_11117"/>